<dbReference type="RefSeq" id="WP_088190771.1">
    <property type="nucleotide sequence ID" value="NZ_JACIIY010000024.1"/>
</dbReference>
<evidence type="ECO:0008006" key="5">
    <source>
        <dbReference type="Google" id="ProtNLM"/>
    </source>
</evidence>
<organism evidence="3 4">
    <name type="scientific">Sphingobium wenxiniae (strain DSM 21828 / CGMCC 1.7748 / JZ-1)</name>
    <dbReference type="NCBI Taxonomy" id="595605"/>
    <lineage>
        <taxon>Bacteria</taxon>
        <taxon>Pseudomonadati</taxon>
        <taxon>Pseudomonadota</taxon>
        <taxon>Alphaproteobacteria</taxon>
        <taxon>Sphingomonadales</taxon>
        <taxon>Sphingomonadaceae</taxon>
        <taxon>Sphingobium</taxon>
    </lineage>
</organism>
<evidence type="ECO:0000313" key="3">
    <source>
        <dbReference type="EMBL" id="TWH90285.1"/>
    </source>
</evidence>
<evidence type="ECO:0000259" key="2">
    <source>
        <dbReference type="Pfam" id="PF18850"/>
    </source>
</evidence>
<dbReference type="EMBL" id="VLKK01000022">
    <property type="protein sequence ID" value="TWH90285.1"/>
    <property type="molecule type" value="Genomic_DNA"/>
</dbReference>
<feature type="domain" description="Large polyvalent protein associated" evidence="1">
    <location>
        <begin position="138"/>
        <end position="223"/>
    </location>
</feature>
<name>A0A562K4Y7_SPHWJ</name>
<dbReference type="Pfam" id="PF18850">
    <property type="entry name" value="LPD30"/>
    <property type="match status" value="1"/>
</dbReference>
<protein>
    <recommendedName>
        <fullName evidence="5">Large polyvalent protein associated domain-containing protein</fullName>
    </recommendedName>
</protein>
<comment type="caution">
    <text evidence="3">The sequence shown here is derived from an EMBL/GenBank/DDBJ whole genome shotgun (WGS) entry which is preliminary data.</text>
</comment>
<dbReference type="InterPro" id="IPR041311">
    <property type="entry name" value="LPD29"/>
</dbReference>
<keyword evidence="4" id="KW-1185">Reference proteome</keyword>
<dbReference type="AlphaFoldDB" id="A0A562K4Y7"/>
<feature type="domain" description="Large polyvalent protein associated" evidence="2">
    <location>
        <begin position="8"/>
        <end position="122"/>
    </location>
</feature>
<proteinExistence type="predicted"/>
<dbReference type="InterPro" id="IPR040631">
    <property type="entry name" value="LPD30"/>
</dbReference>
<evidence type="ECO:0000259" key="1">
    <source>
        <dbReference type="Pfam" id="PF18847"/>
    </source>
</evidence>
<dbReference type="Proteomes" id="UP000316624">
    <property type="component" value="Unassembled WGS sequence"/>
</dbReference>
<accession>A0A562K4Y7</accession>
<sequence length="287" mass="30684">MTTTTPAIVIGTRISCVLHWAGRGTVFAIEGEQCPQSVRIAGGVMHSGGNASFSVVFDNGSISKAVPECIIRGVQWRVLDETASAEDIAEALARAACAKATAAVAADNAKARFAEAIAQLRADPAYGALEQATDQYGGKVAAKNIRTQLRAAFKGVKFSVRNRHGSIDISWTDGPTVAKVEEITRKYQSGSFDGMNDCYEYSASAWNEVFGGSKYVFTQRDFSAELITRAIAAVFEKYSGNLDETPMPTAEDYLNGRLYAARIPGIGGAPFDQMDVAVRAQASEMEA</sequence>
<dbReference type="Pfam" id="PF18847">
    <property type="entry name" value="LPD29"/>
    <property type="match status" value="1"/>
</dbReference>
<gene>
    <name evidence="3" type="ORF">IQ35_03568</name>
</gene>
<reference evidence="3 4" key="1">
    <citation type="journal article" date="2015" name="Stand. Genomic Sci.">
        <title>Genomic Encyclopedia of Bacterial and Archaeal Type Strains, Phase III: the genomes of soil and plant-associated and newly described type strains.</title>
        <authorList>
            <person name="Whitman W.B."/>
            <person name="Woyke T."/>
            <person name="Klenk H.P."/>
            <person name="Zhou Y."/>
            <person name="Lilburn T.G."/>
            <person name="Beck B.J."/>
            <person name="De Vos P."/>
            <person name="Vandamme P."/>
            <person name="Eisen J.A."/>
            <person name="Garrity G."/>
            <person name="Hugenholtz P."/>
            <person name="Kyrpides N.C."/>
        </authorList>
    </citation>
    <scope>NUCLEOTIDE SEQUENCE [LARGE SCALE GENOMIC DNA]</scope>
    <source>
        <strain evidence="3 4">CGMCC 1.7748</strain>
    </source>
</reference>
<evidence type="ECO:0000313" key="4">
    <source>
        <dbReference type="Proteomes" id="UP000316624"/>
    </source>
</evidence>